<organism evidence="4 5">
    <name type="scientific">Diatraea saccharalis</name>
    <name type="common">sugarcane borer</name>
    <dbReference type="NCBI Taxonomy" id="40085"/>
    <lineage>
        <taxon>Eukaryota</taxon>
        <taxon>Metazoa</taxon>
        <taxon>Ecdysozoa</taxon>
        <taxon>Arthropoda</taxon>
        <taxon>Hexapoda</taxon>
        <taxon>Insecta</taxon>
        <taxon>Pterygota</taxon>
        <taxon>Neoptera</taxon>
        <taxon>Endopterygota</taxon>
        <taxon>Lepidoptera</taxon>
        <taxon>Glossata</taxon>
        <taxon>Ditrysia</taxon>
        <taxon>Pyraloidea</taxon>
        <taxon>Crambidae</taxon>
        <taxon>Crambinae</taxon>
        <taxon>Diatraea</taxon>
    </lineage>
</organism>
<dbReference type="Proteomes" id="UP001153714">
    <property type="component" value="Chromosome 8"/>
</dbReference>
<reference evidence="4" key="1">
    <citation type="submission" date="2021-12" db="EMBL/GenBank/DDBJ databases">
        <authorList>
            <person name="King R."/>
        </authorList>
    </citation>
    <scope>NUCLEOTIDE SEQUENCE</scope>
</reference>
<dbReference type="Pfam" id="PF00135">
    <property type="entry name" value="COesterase"/>
    <property type="match status" value="1"/>
</dbReference>
<dbReference type="InterPro" id="IPR019819">
    <property type="entry name" value="Carboxylesterase_B_CS"/>
</dbReference>
<dbReference type="InterPro" id="IPR050309">
    <property type="entry name" value="Type-B_Carboxylest/Lipase"/>
</dbReference>
<dbReference type="PROSITE" id="PS00941">
    <property type="entry name" value="CARBOXYLESTERASE_B_2"/>
    <property type="match status" value="1"/>
</dbReference>
<dbReference type="InterPro" id="IPR029058">
    <property type="entry name" value="AB_hydrolase_fold"/>
</dbReference>
<proteinExistence type="predicted"/>
<dbReference type="SUPFAM" id="SSF53474">
    <property type="entry name" value="alpha/beta-Hydrolases"/>
    <property type="match status" value="1"/>
</dbReference>
<name>A0A9N9WJW3_9NEOP</name>
<keyword evidence="5" id="KW-1185">Reference proteome</keyword>
<keyword evidence="1" id="KW-0325">Glycoprotein</keyword>
<feature type="signal peptide" evidence="2">
    <location>
        <begin position="1"/>
        <end position="20"/>
    </location>
</feature>
<feature type="chain" id="PRO_5040125390" description="Carboxylesterase type B domain-containing protein" evidence="2">
    <location>
        <begin position="21"/>
        <end position="582"/>
    </location>
</feature>
<dbReference type="Gene3D" id="3.40.50.1820">
    <property type="entry name" value="alpha/beta hydrolase"/>
    <property type="match status" value="1"/>
</dbReference>
<accession>A0A9N9WJW3</accession>
<evidence type="ECO:0000313" key="5">
    <source>
        <dbReference type="Proteomes" id="UP001153714"/>
    </source>
</evidence>
<feature type="domain" description="Carboxylesterase type B" evidence="3">
    <location>
        <begin position="22"/>
        <end position="558"/>
    </location>
</feature>
<dbReference type="OrthoDB" id="3200163at2759"/>
<evidence type="ECO:0000259" key="3">
    <source>
        <dbReference type="Pfam" id="PF00135"/>
    </source>
</evidence>
<keyword evidence="2" id="KW-0732">Signal</keyword>
<reference evidence="4" key="2">
    <citation type="submission" date="2022-10" db="EMBL/GenBank/DDBJ databases">
        <authorList>
            <consortium name="ENA_rothamsted_submissions"/>
            <consortium name="culmorum"/>
            <person name="King R."/>
        </authorList>
    </citation>
    <scope>NUCLEOTIDE SEQUENCE</scope>
</reference>
<protein>
    <recommendedName>
        <fullName evidence="3">Carboxylesterase type B domain-containing protein</fullName>
    </recommendedName>
</protein>
<dbReference type="EMBL" id="OU893339">
    <property type="protein sequence ID" value="CAG9795649.1"/>
    <property type="molecule type" value="Genomic_DNA"/>
</dbReference>
<evidence type="ECO:0000256" key="2">
    <source>
        <dbReference type="SAM" id="SignalP"/>
    </source>
</evidence>
<dbReference type="AlphaFoldDB" id="A0A9N9WJW3"/>
<evidence type="ECO:0000313" key="4">
    <source>
        <dbReference type="EMBL" id="CAG9795649.1"/>
    </source>
</evidence>
<gene>
    <name evidence="4" type="ORF">DIATSA_LOCUS12894</name>
</gene>
<dbReference type="InterPro" id="IPR002018">
    <property type="entry name" value="CarbesteraseB"/>
</dbReference>
<dbReference type="PANTHER" id="PTHR11559">
    <property type="entry name" value="CARBOXYLESTERASE"/>
    <property type="match status" value="1"/>
</dbReference>
<sequence length="582" mass="67170">MLIKVSKYFILTIFFTIINADKPIVDTTHGKIQGKTLQTLLKRMDYYGFMGIPFAKPPIKDLRFLPPQPIEPWDHLLIATKEKQACIQFNNNVLKGQPLGQYGSEDCLYLDIFTPKTDEKKRAVIVFLYNEHFMGSYNKTKDYSPDFFIEEDVIIVTVSHRLSVFGFLSLEDDIVPGNAGLKDIVTALEWTKNNIYKFGGDPDKITLMGCQGGAVAVDLLIHSKSKRLFHSAILQSETSWSSIYLQDNVRERAIKLSELLDWKSNSNSILLKSLNEVPVSNILLKVHHANTQDYFKENQRSSVTFSPIVEKQPDGLITGYPEDSSEKIDIPIMIGLNSREGLHPAVEYLLEPRYLSFVEKDFPFLIPIRTGFRFNPLHDSFYEAVDEIKKFYYKKGKVTVRSVNDHITYLGDALVGYAVDRAVKFYAERTSNSLFYYYFDYYSNLNENKNNLMKLSTLSEGTWGAAAGDELCYLFYCPDLKQQYLKNNQSMSEEFIIQRKLIKLWTNFAKYGNPTPVGDATLEGLNWPVYNKNTKKYLNVGKLIEVKSELLKERFSFWDEFLIKWEKEVRNIQILRAIDDEL</sequence>
<evidence type="ECO:0000256" key="1">
    <source>
        <dbReference type="ARBA" id="ARBA00023180"/>
    </source>
</evidence>